<organism evidence="1">
    <name type="scientific">bioreactor metagenome</name>
    <dbReference type="NCBI Taxonomy" id="1076179"/>
    <lineage>
        <taxon>unclassified sequences</taxon>
        <taxon>metagenomes</taxon>
        <taxon>ecological metagenomes</taxon>
    </lineage>
</organism>
<reference evidence="1" key="1">
    <citation type="submission" date="2019-08" db="EMBL/GenBank/DDBJ databases">
        <authorList>
            <person name="Kucharzyk K."/>
            <person name="Murdoch R.W."/>
            <person name="Higgins S."/>
            <person name="Loffler F."/>
        </authorList>
    </citation>
    <scope>NUCLEOTIDE SEQUENCE</scope>
</reference>
<gene>
    <name evidence="1" type="ORF">SDC9_158448</name>
</gene>
<dbReference type="AlphaFoldDB" id="A0A645FA64"/>
<accession>A0A645FA64</accession>
<protein>
    <submittedName>
        <fullName evidence="1">Uncharacterized protein</fullName>
    </submittedName>
</protein>
<comment type="caution">
    <text evidence="1">The sequence shown here is derived from an EMBL/GenBank/DDBJ whole genome shotgun (WGS) entry which is preliminary data.</text>
</comment>
<sequence>MNMPDYKEMYLKLFRASEEAVNLLIAAQRECEELYVNAPEPELKVITMPVDDAKDEK</sequence>
<proteinExistence type="predicted"/>
<evidence type="ECO:0000313" key="1">
    <source>
        <dbReference type="EMBL" id="MPN11147.1"/>
    </source>
</evidence>
<name>A0A645FA64_9ZZZZ</name>
<dbReference type="EMBL" id="VSSQ01057340">
    <property type="protein sequence ID" value="MPN11147.1"/>
    <property type="molecule type" value="Genomic_DNA"/>
</dbReference>